<dbReference type="EC" id="5.6.2.4" evidence="11"/>
<comment type="similarity">
    <text evidence="2">Belongs to the helicase family. RecQ subfamily.</text>
</comment>
<dbReference type="GO" id="GO:0000724">
    <property type="term" value="P:double-strand break repair via homologous recombination"/>
    <property type="evidence" value="ECO:0007669"/>
    <property type="project" value="TreeGrafter"/>
</dbReference>
<evidence type="ECO:0000256" key="7">
    <source>
        <dbReference type="ARBA" id="ARBA00023125"/>
    </source>
</evidence>
<dbReference type="PROSITE" id="PS51194">
    <property type="entry name" value="HELICASE_CTER"/>
    <property type="match status" value="1"/>
</dbReference>
<dbReference type="InterPro" id="IPR011545">
    <property type="entry name" value="DEAD/DEAH_box_helicase_dom"/>
</dbReference>
<evidence type="ECO:0000256" key="8">
    <source>
        <dbReference type="ARBA" id="ARBA00023235"/>
    </source>
</evidence>
<dbReference type="Gene3D" id="3.40.50.300">
    <property type="entry name" value="P-loop containing nucleotide triphosphate hydrolases"/>
    <property type="match status" value="2"/>
</dbReference>
<reference evidence="16 17" key="1">
    <citation type="journal article" date="2017" name="Nature">
        <title>The Apostasia genome and the evolution of orchids.</title>
        <authorList>
            <person name="Zhang G.Q."/>
            <person name="Liu K.W."/>
            <person name="Li Z."/>
            <person name="Lohaus R."/>
            <person name="Hsiao Y.Y."/>
            <person name="Niu S.C."/>
            <person name="Wang J.Y."/>
            <person name="Lin Y.C."/>
            <person name="Xu Q."/>
            <person name="Chen L.J."/>
            <person name="Yoshida K."/>
            <person name="Fujiwara S."/>
            <person name="Wang Z.W."/>
            <person name="Zhang Y.Q."/>
            <person name="Mitsuda N."/>
            <person name="Wang M."/>
            <person name="Liu G.H."/>
            <person name="Pecoraro L."/>
            <person name="Huang H.X."/>
            <person name="Xiao X.J."/>
            <person name="Lin M."/>
            <person name="Wu X.Y."/>
            <person name="Wu W.L."/>
            <person name="Chen Y.Y."/>
            <person name="Chang S.B."/>
            <person name="Sakamoto S."/>
            <person name="Ohme-Takagi M."/>
            <person name="Yagi M."/>
            <person name="Zeng S.J."/>
            <person name="Shen C.Y."/>
            <person name="Yeh C.M."/>
            <person name="Luo Y.B."/>
            <person name="Tsai W.C."/>
            <person name="Van de Peer Y."/>
            <person name="Liu Z.J."/>
        </authorList>
    </citation>
    <scope>NUCLEOTIDE SEQUENCE [LARGE SCALE GENOMIC DNA]</scope>
    <source>
        <strain evidence="17">cv. Shenzhen</strain>
        <tissue evidence="16">Stem</tissue>
    </source>
</reference>
<dbReference type="EMBL" id="KZ451960">
    <property type="protein sequence ID" value="PKA57799.1"/>
    <property type="molecule type" value="Genomic_DNA"/>
</dbReference>
<dbReference type="STRING" id="1088818.A0A2I0AQH0"/>
<evidence type="ECO:0000313" key="16">
    <source>
        <dbReference type="EMBL" id="PKA57799.1"/>
    </source>
</evidence>
<protein>
    <recommendedName>
        <fullName evidence="11">DNA 3'-5' helicase</fullName>
        <ecNumber evidence="11">5.6.2.4</ecNumber>
    </recommendedName>
</protein>
<dbReference type="PANTHER" id="PTHR13710">
    <property type="entry name" value="DNA HELICASE RECQ FAMILY MEMBER"/>
    <property type="match status" value="1"/>
</dbReference>
<dbReference type="PROSITE" id="PS51192">
    <property type="entry name" value="HELICASE_ATP_BIND_1"/>
    <property type="match status" value="1"/>
</dbReference>
<feature type="region of interest" description="Disordered" evidence="13">
    <location>
        <begin position="29"/>
        <end position="85"/>
    </location>
</feature>
<dbReference type="SMART" id="SM00490">
    <property type="entry name" value="HELICc"/>
    <property type="match status" value="1"/>
</dbReference>
<dbReference type="PANTHER" id="PTHR13710:SF108">
    <property type="entry name" value="ATP-DEPENDENT DNA HELICASE Q4"/>
    <property type="match status" value="1"/>
</dbReference>
<dbReference type="SMART" id="SM00487">
    <property type="entry name" value="DEXDc"/>
    <property type="match status" value="1"/>
</dbReference>
<dbReference type="GO" id="GO:0005524">
    <property type="term" value="F:ATP binding"/>
    <property type="evidence" value="ECO:0007669"/>
    <property type="project" value="UniProtKB-KW"/>
</dbReference>
<dbReference type="OrthoDB" id="10261556at2759"/>
<comment type="catalytic activity">
    <reaction evidence="10">
        <text>Couples ATP hydrolysis with the unwinding of duplex DNA by translocating in the 3'-5' direction.</text>
        <dbReference type="EC" id="5.6.2.4"/>
    </reaction>
</comment>
<evidence type="ECO:0000256" key="6">
    <source>
        <dbReference type="ARBA" id="ARBA00022840"/>
    </source>
</evidence>
<dbReference type="GO" id="GO:0043138">
    <property type="term" value="F:3'-5' DNA helicase activity"/>
    <property type="evidence" value="ECO:0007669"/>
    <property type="project" value="UniProtKB-EC"/>
</dbReference>
<evidence type="ECO:0000256" key="9">
    <source>
        <dbReference type="ARBA" id="ARBA00023242"/>
    </source>
</evidence>
<dbReference type="GO" id="GO:0003677">
    <property type="term" value="F:DNA binding"/>
    <property type="evidence" value="ECO:0007669"/>
    <property type="project" value="UniProtKB-KW"/>
</dbReference>
<evidence type="ECO:0000256" key="3">
    <source>
        <dbReference type="ARBA" id="ARBA00022741"/>
    </source>
</evidence>
<keyword evidence="6" id="KW-0067">ATP-binding</keyword>
<feature type="domain" description="Helicase ATP-binding" evidence="14">
    <location>
        <begin position="289"/>
        <end position="459"/>
    </location>
</feature>
<dbReference type="InterPro" id="IPR027417">
    <property type="entry name" value="P-loop_NTPase"/>
</dbReference>
<evidence type="ECO:0000256" key="10">
    <source>
        <dbReference type="ARBA" id="ARBA00034617"/>
    </source>
</evidence>
<dbReference type="InterPro" id="IPR001650">
    <property type="entry name" value="Helicase_C-like"/>
</dbReference>
<feature type="region of interest" description="Disordered" evidence="13">
    <location>
        <begin position="128"/>
        <end position="147"/>
    </location>
</feature>
<keyword evidence="3" id="KW-0547">Nucleotide-binding</keyword>
<keyword evidence="9" id="KW-0539">Nucleus</keyword>
<keyword evidence="8" id="KW-0413">Isomerase</keyword>
<accession>A0A2I0AQH0</accession>
<dbReference type="GO" id="GO:0016887">
    <property type="term" value="F:ATP hydrolysis activity"/>
    <property type="evidence" value="ECO:0007669"/>
    <property type="project" value="RHEA"/>
</dbReference>
<dbReference type="GO" id="GO:0005737">
    <property type="term" value="C:cytoplasm"/>
    <property type="evidence" value="ECO:0007669"/>
    <property type="project" value="TreeGrafter"/>
</dbReference>
<evidence type="ECO:0000256" key="13">
    <source>
        <dbReference type="SAM" id="MobiDB-lite"/>
    </source>
</evidence>
<evidence type="ECO:0000256" key="2">
    <source>
        <dbReference type="ARBA" id="ARBA00005446"/>
    </source>
</evidence>
<keyword evidence="17" id="KW-1185">Reference proteome</keyword>
<evidence type="ECO:0000256" key="11">
    <source>
        <dbReference type="ARBA" id="ARBA00034808"/>
    </source>
</evidence>
<evidence type="ECO:0000256" key="5">
    <source>
        <dbReference type="ARBA" id="ARBA00022806"/>
    </source>
</evidence>
<dbReference type="Pfam" id="PF00270">
    <property type="entry name" value="DEAD"/>
    <property type="match status" value="1"/>
</dbReference>
<evidence type="ECO:0000313" key="17">
    <source>
        <dbReference type="Proteomes" id="UP000236161"/>
    </source>
</evidence>
<dbReference type="GO" id="GO:0009378">
    <property type="term" value="F:four-way junction helicase activity"/>
    <property type="evidence" value="ECO:0007669"/>
    <property type="project" value="TreeGrafter"/>
</dbReference>
<dbReference type="GO" id="GO:0005694">
    <property type="term" value="C:chromosome"/>
    <property type="evidence" value="ECO:0007669"/>
    <property type="project" value="TreeGrafter"/>
</dbReference>
<evidence type="ECO:0000256" key="12">
    <source>
        <dbReference type="ARBA" id="ARBA00049360"/>
    </source>
</evidence>
<evidence type="ECO:0000256" key="1">
    <source>
        <dbReference type="ARBA" id="ARBA00004123"/>
    </source>
</evidence>
<dbReference type="GO" id="GO:0005634">
    <property type="term" value="C:nucleus"/>
    <property type="evidence" value="ECO:0007669"/>
    <property type="project" value="UniProtKB-SubCell"/>
</dbReference>
<feature type="domain" description="Helicase C-terminal" evidence="15">
    <location>
        <begin position="445"/>
        <end position="620"/>
    </location>
</feature>
<keyword evidence="7" id="KW-0238">DNA-binding</keyword>
<dbReference type="AlphaFoldDB" id="A0A2I0AQH0"/>
<name>A0A2I0AQH0_9ASPA</name>
<dbReference type="InterPro" id="IPR014001">
    <property type="entry name" value="Helicase_ATP-bd"/>
</dbReference>
<evidence type="ECO:0000259" key="15">
    <source>
        <dbReference type="PROSITE" id="PS51194"/>
    </source>
</evidence>
<evidence type="ECO:0000256" key="4">
    <source>
        <dbReference type="ARBA" id="ARBA00022801"/>
    </source>
</evidence>
<sequence length="822" mass="91319">MLHYAADSSSFIFPPPAAIHLLTMAADSISDSDSDSSGSHISATPPRVSHPSHPPESTPRVSPIPTLKRRKLQTRTTNSDEPEIQKIAAADLSNVQGFTMKKILKVSDSGRSTSFSSLVLSRCPSFDPSSDLSKDDVAAPHSAVPSDRAGNRLNIVRLHPNWLGPETLSPAVPPPPLLKRPTGSCVGNFVRLNINGYGRAKTFSYRKGKKRTFPSHRSRKFSRVSDKEEGQVEDVRWSTKPWQSSGCGGALVAAAVDAARAEPSDENMRKLLKLTHGYDCFREGQLEAIKQVVAGESTMLVLPTGSGKSLCYQLPALILPGLTLVVSPLISLMVDQLRQLPPAISGGLLCSNQTREEASEILGQLHAGHIKVLFVSPERFLNSEFLSMCKDALSISFVAIDEAHCISEWSHNFRPSYLRLRASEFRSLLNVQCFLAMTATATIRTLHDIMAALEIPNKNLIQAFQIRENLQLFAETELVCKHLCDNNIPAKVYHGSVPMKERIKTLELFLSNKIRVVVATVAFGMGVDKHDVDSVFAMVLSRTLLFNENLLWKLGGQGGMVDSLIVIFYLITQHTISFVAFYIDPLYYKMLTKVACSDGVDEYAIGNLLSHIFPKDLSLNRNIYSLIKESASCRFDMKEESSSVRHVLYPNNRSNTCNGSEKKHGQYVFDIPTIVNCARTTSKDLLDHIQNLKSLEEVTYDLKDPAFCFTVVRKPDDFFSLATNLTTILSEIEKCKVQKLDEMFEVANFTVKECNRIDGCSSMMHTPCIRKKVSEYFCKDSNVQPNFSSRIQNRGRYIEIDFPSVMKAATSELMDFVPKAGT</sequence>
<organism evidence="16 17">
    <name type="scientific">Apostasia shenzhenica</name>
    <dbReference type="NCBI Taxonomy" id="1088818"/>
    <lineage>
        <taxon>Eukaryota</taxon>
        <taxon>Viridiplantae</taxon>
        <taxon>Streptophyta</taxon>
        <taxon>Embryophyta</taxon>
        <taxon>Tracheophyta</taxon>
        <taxon>Spermatophyta</taxon>
        <taxon>Magnoliopsida</taxon>
        <taxon>Liliopsida</taxon>
        <taxon>Asparagales</taxon>
        <taxon>Orchidaceae</taxon>
        <taxon>Apostasioideae</taxon>
        <taxon>Apostasia</taxon>
    </lineage>
</organism>
<dbReference type="FunFam" id="3.40.50.300:FF:000772">
    <property type="entry name" value="ATP-dependent DNA helicase Q4"/>
    <property type="match status" value="1"/>
</dbReference>
<evidence type="ECO:0000259" key="14">
    <source>
        <dbReference type="PROSITE" id="PS51192"/>
    </source>
</evidence>
<keyword evidence="5 16" id="KW-0347">Helicase</keyword>
<proteinExistence type="inferred from homology"/>
<dbReference type="SUPFAM" id="SSF52540">
    <property type="entry name" value="P-loop containing nucleoside triphosphate hydrolases"/>
    <property type="match status" value="1"/>
</dbReference>
<feature type="compositionally biased region" description="Low complexity" evidence="13">
    <location>
        <begin position="29"/>
        <end position="42"/>
    </location>
</feature>
<dbReference type="Pfam" id="PF00271">
    <property type="entry name" value="Helicase_C"/>
    <property type="match status" value="1"/>
</dbReference>
<keyword evidence="4 16" id="KW-0378">Hydrolase</keyword>
<comment type="catalytic activity">
    <reaction evidence="12">
        <text>ATP + H2O = ADP + phosphate + H(+)</text>
        <dbReference type="Rhea" id="RHEA:13065"/>
        <dbReference type="ChEBI" id="CHEBI:15377"/>
        <dbReference type="ChEBI" id="CHEBI:15378"/>
        <dbReference type="ChEBI" id="CHEBI:30616"/>
        <dbReference type="ChEBI" id="CHEBI:43474"/>
        <dbReference type="ChEBI" id="CHEBI:456216"/>
    </reaction>
</comment>
<comment type="subcellular location">
    <subcellularLocation>
        <location evidence="1">Nucleus</location>
    </subcellularLocation>
</comment>
<dbReference type="Proteomes" id="UP000236161">
    <property type="component" value="Unassembled WGS sequence"/>
</dbReference>
<gene>
    <name evidence="16" type="primary">RECQL5</name>
    <name evidence="16" type="ORF">AXF42_Ash015177</name>
</gene>
<dbReference type="CDD" id="cd18018">
    <property type="entry name" value="DEXHc_RecQ4-like"/>
    <property type="match status" value="1"/>
</dbReference>